<feature type="region of interest" description="Disordered" evidence="2">
    <location>
        <begin position="315"/>
        <end position="341"/>
    </location>
</feature>
<dbReference type="Gene3D" id="3.30.420.10">
    <property type="entry name" value="Ribonuclease H-like superfamily/Ribonuclease H"/>
    <property type="match status" value="1"/>
</dbReference>
<evidence type="ECO:0000313" key="6">
    <source>
        <dbReference type="Proteomes" id="UP001211907"/>
    </source>
</evidence>
<dbReference type="Pfam" id="PF00027">
    <property type="entry name" value="cNMP_binding"/>
    <property type="match status" value="1"/>
</dbReference>
<feature type="domain" description="Cyclic nucleotide-binding" evidence="3">
    <location>
        <begin position="490"/>
        <end position="609"/>
    </location>
</feature>
<dbReference type="InterPro" id="IPR000595">
    <property type="entry name" value="cNMP-bd_dom"/>
</dbReference>
<organism evidence="5 6">
    <name type="scientific">Physocladia obscura</name>
    <dbReference type="NCBI Taxonomy" id="109957"/>
    <lineage>
        <taxon>Eukaryota</taxon>
        <taxon>Fungi</taxon>
        <taxon>Fungi incertae sedis</taxon>
        <taxon>Chytridiomycota</taxon>
        <taxon>Chytridiomycota incertae sedis</taxon>
        <taxon>Chytridiomycetes</taxon>
        <taxon>Chytridiales</taxon>
        <taxon>Chytriomycetaceae</taxon>
        <taxon>Physocladia</taxon>
    </lineage>
</organism>
<dbReference type="SUPFAM" id="SSF51206">
    <property type="entry name" value="cAMP-binding domain-like"/>
    <property type="match status" value="2"/>
</dbReference>
<dbReference type="PROSITE" id="PS50042">
    <property type="entry name" value="CNMP_BINDING_3"/>
    <property type="match status" value="1"/>
</dbReference>
<keyword evidence="1" id="KW-0862">Zinc</keyword>
<dbReference type="InterPro" id="IPR014710">
    <property type="entry name" value="RmlC-like_jellyroll"/>
</dbReference>
<dbReference type="InterPro" id="IPR036397">
    <property type="entry name" value="RNaseH_sf"/>
</dbReference>
<dbReference type="InterPro" id="IPR012337">
    <property type="entry name" value="RNaseH-like_sf"/>
</dbReference>
<feature type="region of interest" description="Disordered" evidence="2">
    <location>
        <begin position="82"/>
        <end position="113"/>
    </location>
</feature>
<keyword evidence="1" id="KW-0479">Metal-binding</keyword>
<comment type="caution">
    <text evidence="5">The sequence shown here is derived from an EMBL/GenBank/DDBJ whole genome shotgun (WGS) entry which is preliminary data.</text>
</comment>
<evidence type="ECO:0000259" key="4">
    <source>
        <dbReference type="PROSITE" id="PS50157"/>
    </source>
</evidence>
<dbReference type="SMART" id="SM00100">
    <property type="entry name" value="cNMP"/>
    <property type="match status" value="1"/>
</dbReference>
<dbReference type="EMBL" id="JADGJH010001539">
    <property type="protein sequence ID" value="KAJ3112467.1"/>
    <property type="molecule type" value="Genomic_DNA"/>
</dbReference>
<dbReference type="GO" id="GO:0003676">
    <property type="term" value="F:nucleic acid binding"/>
    <property type="evidence" value="ECO:0007669"/>
    <property type="project" value="InterPro"/>
</dbReference>
<dbReference type="Proteomes" id="UP001211907">
    <property type="component" value="Unassembled WGS sequence"/>
</dbReference>
<keyword evidence="6" id="KW-1185">Reference proteome</keyword>
<keyword evidence="1" id="KW-0863">Zinc-finger</keyword>
<evidence type="ECO:0008006" key="7">
    <source>
        <dbReference type="Google" id="ProtNLM"/>
    </source>
</evidence>
<dbReference type="CDD" id="cd00038">
    <property type="entry name" value="CAP_ED"/>
    <property type="match status" value="1"/>
</dbReference>
<gene>
    <name evidence="5" type="ORF">HK100_002322</name>
</gene>
<dbReference type="PANTHER" id="PTHR23011">
    <property type="entry name" value="CYCLIC NUCLEOTIDE-BINDING DOMAIN CONTAINING PROTEIN"/>
    <property type="match status" value="1"/>
</dbReference>
<dbReference type="PROSITE" id="PS00028">
    <property type="entry name" value="ZINC_FINGER_C2H2_1"/>
    <property type="match status" value="1"/>
</dbReference>
<feature type="region of interest" description="Disordered" evidence="2">
    <location>
        <begin position="1332"/>
        <end position="1360"/>
    </location>
</feature>
<evidence type="ECO:0000259" key="3">
    <source>
        <dbReference type="PROSITE" id="PS50042"/>
    </source>
</evidence>
<dbReference type="InterPro" id="IPR013087">
    <property type="entry name" value="Znf_C2H2_type"/>
</dbReference>
<dbReference type="PROSITE" id="PS50157">
    <property type="entry name" value="ZINC_FINGER_C2H2_2"/>
    <property type="match status" value="1"/>
</dbReference>
<reference evidence="5" key="1">
    <citation type="submission" date="2020-05" db="EMBL/GenBank/DDBJ databases">
        <title>Phylogenomic resolution of chytrid fungi.</title>
        <authorList>
            <person name="Stajich J.E."/>
            <person name="Amses K."/>
            <person name="Simmons R."/>
            <person name="Seto K."/>
            <person name="Myers J."/>
            <person name="Bonds A."/>
            <person name="Quandt C.A."/>
            <person name="Barry K."/>
            <person name="Liu P."/>
            <person name="Grigoriev I."/>
            <person name="Longcore J.E."/>
            <person name="James T.Y."/>
        </authorList>
    </citation>
    <scope>NUCLEOTIDE SEQUENCE</scope>
    <source>
        <strain evidence="5">JEL0513</strain>
    </source>
</reference>
<dbReference type="InterPro" id="IPR018490">
    <property type="entry name" value="cNMP-bd_dom_sf"/>
</dbReference>
<sequence length="1434" mass="156922">MGLSCNKNNSCSKYDTNINSSRIKLPSYQSINYHVNTKLLPSLDESFQLPKIQNQSHVATAAVPPKLSKKNTRLPKLANIQHSLAHNRPSSSLRPRYSAQKSQTTAATNNSSKKYAAVAVRSSSLSPLPSSKQIAELISIHHEIYQKHILTVQQQHQRARQSRRRQQQQRLILDPIVTTTTMNTRVSVGIRVSRNGCVGDGCNNEDALVGVSGVGSGKDGIKIKKESHPKTTAITTTFDTVISAISHNAEVTEDDPTSFASYLKWQKSSIAAATTAAATNAAITNIAVTTITTASADELLTSHTKQSTIANNFLPNNENDDVNVTASGTSASQSSSEPTIPESKIIQRGDTPVAEVEEHFPRCDVAQFRWRWGIRRVLAFVRARSIFTRKPVAPVPPPLPVAAGDGKAKVIDGSRFGSVFGSTGEAIGFNVCDYRAKKTRDASEAKLRGAVPSVLLMLGAHMRTALMKDMRFRTVKDLAELEKLANDLPVLAKYDGGVRRALSKVMGFSHFGPRRTIIREGHSGQNFYIIMSGSAQVITFDHNETQILTNLSAGESFGELALLNNMARKATIVSKTDIDLLSINREQFMAVLQEEAIRDMREKQQVIESIPYFAQLSPSAIQQLTSTAKFREVPANTEIFIEGDFPSSGLAEINYYSSSSIHGNKHSLAPFPFDASPTTTTAKTKIRAKYGYKTTDRLLRIGISGPGDFFGEDAAIASVGTPHQIVHLGNFCNVDRIARCQFTLVSNTRVKYAVLNNRTFTKEIVMHPQLLNQAGERAKALEAGLVNVGEIQDMYLKHMRWIKYKKQVVEEACSGKKGAFARIHLAGLPLRLLQETRRQCGIGGSGTTKAALAERIADHLALLDGHGGSGSSNVDAASRSGGAVVGVDVGVTHLASARIAANQTQPSDTTTTTQLPLLTAWSLHAVDDMALSYSPVRLASRLNSFLCSTINPSNNPSKISNSLSEQKHGKRVLDSSKKLLLQQDLNLLPPADFLAIEHQQFRPFAAHAMPIVRCAAVEAMLVGIASALNIFTYSVSAKAVADWHGIVDSGRAKKLATVEKVLAIIAKGDRVIVPEHLKSVFLGSKKKDDLADALLIAVAAFEWRNNSLKELSRLKQLPANVAELDSTMVMTLPVITKNNLISENQKKKGEKGEKDHICKLPSCGMKFTSFRKYLQHMKSHEGFVFAENYKEPPKKRRTTTNDSLRTSIKIGLLEFEKSSDNSYSDDCTHDFLDNISDDSTSHNAKSKTVKSKSKILNTKLDDCHSESTNHSKITDENVIFSVLLPQQQLRNKSKELASPGEINDNSAEKITAQTTHENSNNDVLNQIITIGAAENPNQKKKGKKDDSNASNTVTKPDRKKIVISKPENVNSKTDFTVLNQKIILDTKAHRQISKKSDVAAKIVGQPKNAKSNEINLLAFQKNSKSGNKTEECKK</sequence>
<proteinExistence type="predicted"/>
<evidence type="ECO:0000256" key="1">
    <source>
        <dbReference type="PROSITE-ProRule" id="PRU00042"/>
    </source>
</evidence>
<feature type="compositionally biased region" description="Low complexity" evidence="2">
    <location>
        <begin position="325"/>
        <end position="336"/>
    </location>
</feature>
<dbReference type="GO" id="GO:0008270">
    <property type="term" value="F:zinc ion binding"/>
    <property type="evidence" value="ECO:0007669"/>
    <property type="project" value="UniProtKB-KW"/>
</dbReference>
<feature type="domain" description="C2H2-type" evidence="4">
    <location>
        <begin position="1156"/>
        <end position="1182"/>
    </location>
</feature>
<accession>A0AAD5SYP3</accession>
<dbReference type="Gene3D" id="2.60.120.10">
    <property type="entry name" value="Jelly Rolls"/>
    <property type="match status" value="2"/>
</dbReference>
<dbReference type="PANTHER" id="PTHR23011:SF28">
    <property type="entry name" value="CYCLIC NUCLEOTIDE-BINDING DOMAIN CONTAINING PROTEIN"/>
    <property type="match status" value="1"/>
</dbReference>
<evidence type="ECO:0000256" key="2">
    <source>
        <dbReference type="SAM" id="MobiDB-lite"/>
    </source>
</evidence>
<dbReference type="SUPFAM" id="SSF53098">
    <property type="entry name" value="Ribonuclease H-like"/>
    <property type="match status" value="1"/>
</dbReference>
<name>A0AAD5SYP3_9FUNG</name>
<evidence type="ECO:0000313" key="5">
    <source>
        <dbReference type="EMBL" id="KAJ3112467.1"/>
    </source>
</evidence>
<protein>
    <recommendedName>
        <fullName evidence="7">C2H2-type domain-containing protein</fullName>
    </recommendedName>
</protein>